<name>A0A3A8N786_9BACT</name>
<comment type="caution">
    <text evidence="1">The sequence shown here is derived from an EMBL/GenBank/DDBJ whole genome shotgun (WGS) entry which is preliminary data.</text>
</comment>
<dbReference type="Proteomes" id="UP000272888">
    <property type="component" value="Unassembled WGS sequence"/>
</dbReference>
<evidence type="ECO:0000313" key="2">
    <source>
        <dbReference type="Proteomes" id="UP000272888"/>
    </source>
</evidence>
<keyword evidence="2" id="KW-1185">Reference proteome</keyword>
<dbReference type="AlphaFoldDB" id="A0A3A8N786"/>
<reference evidence="2" key="1">
    <citation type="submission" date="2018-09" db="EMBL/GenBank/DDBJ databases">
        <authorList>
            <person name="Livingstone P.G."/>
            <person name="Whitworth D.E."/>
        </authorList>
    </citation>
    <scope>NUCLEOTIDE SEQUENCE [LARGE SCALE GENOMIC DNA]</scope>
    <source>
        <strain evidence="2">CA051B</strain>
    </source>
</reference>
<sequence length="114" mass="11764">MATLRFAVPDVAAQRAFWDKVASWLGWTPARSPDGTAAYAGAGLGLVFTPGAPAAASAPAPVTLTLEAPSPAAVIRLKDLLQAQHPRSIVSGPGEGLKFQDPAGLMWEYASPPV</sequence>
<dbReference type="Gene3D" id="3.10.180.10">
    <property type="entry name" value="2,3-Dihydroxybiphenyl 1,2-Dioxygenase, domain 1"/>
    <property type="match status" value="1"/>
</dbReference>
<organism evidence="1 2">
    <name type="scientific">Corallococcus llansteffanensis</name>
    <dbReference type="NCBI Taxonomy" id="2316731"/>
    <lineage>
        <taxon>Bacteria</taxon>
        <taxon>Pseudomonadati</taxon>
        <taxon>Myxococcota</taxon>
        <taxon>Myxococcia</taxon>
        <taxon>Myxococcales</taxon>
        <taxon>Cystobacterineae</taxon>
        <taxon>Myxococcaceae</taxon>
        <taxon>Corallococcus</taxon>
    </lineage>
</organism>
<proteinExistence type="predicted"/>
<dbReference type="EMBL" id="RAWB01001040">
    <property type="protein sequence ID" value="RKH35862.1"/>
    <property type="molecule type" value="Genomic_DNA"/>
</dbReference>
<protein>
    <submittedName>
        <fullName evidence="1">VOC family protein</fullName>
    </submittedName>
</protein>
<gene>
    <name evidence="1" type="ORF">D7V93_43170</name>
</gene>
<dbReference type="SUPFAM" id="SSF54593">
    <property type="entry name" value="Glyoxalase/Bleomycin resistance protein/Dihydroxybiphenyl dioxygenase"/>
    <property type="match status" value="1"/>
</dbReference>
<dbReference type="InterPro" id="IPR029068">
    <property type="entry name" value="Glyas_Bleomycin-R_OHBP_Dase"/>
</dbReference>
<dbReference type="CDD" id="cd06587">
    <property type="entry name" value="VOC"/>
    <property type="match status" value="1"/>
</dbReference>
<accession>A0A3A8N786</accession>
<evidence type="ECO:0000313" key="1">
    <source>
        <dbReference type="EMBL" id="RKH35862.1"/>
    </source>
</evidence>